<evidence type="ECO:0000313" key="1">
    <source>
        <dbReference type="EMBL" id="CAI2187674.1"/>
    </source>
</evidence>
<dbReference type="GO" id="GO:0003676">
    <property type="term" value="F:nucleic acid binding"/>
    <property type="evidence" value="ECO:0007669"/>
    <property type="project" value="InterPro"/>
</dbReference>
<comment type="caution">
    <text evidence="1">The sequence shown here is derived from an EMBL/GenBank/DDBJ whole genome shotgun (WGS) entry which is preliminary data.</text>
</comment>
<accession>A0A9W4SZT6</accession>
<dbReference type="InterPro" id="IPR036397">
    <property type="entry name" value="RNaseH_sf"/>
</dbReference>
<feature type="non-terminal residue" evidence="1">
    <location>
        <position position="1"/>
    </location>
</feature>
<protein>
    <submittedName>
        <fullName evidence="1">3248_t:CDS:1</fullName>
    </submittedName>
</protein>
<name>A0A9W4SZT6_9GLOM</name>
<gene>
    <name evidence="1" type="ORF">FWILDA_LOCUS13200</name>
</gene>
<sequence>AKNDEKLTAILDDALSSCQEISFMAIDNEELSEKINGKYSYVLRLYSSLINGQKAVVTLYKIRVFFDIFVLDRKTPDDFETKIYLQIYTHGTGKRKIAIKIIQDNNYETVSDDLYSFYLKDLKIIGDHFSISTLRRDCTLVLIWDIEKQSQELSEFAKKDDPKPLKQFCLVDVETESDLKYLPLTSKLGLTIQTMIEKYCEKIGAKSKNAFKAKVAIKPPEESEKDLEEKEYISGPIKIKISTEENFTSSFLKLPGCVLIDVWCSLDSKADMPYNKMWKIYSEANKSSFSSTARKMREVANYCIIDALRCQELLVKLSIINDYREVAFIAYVSFFDAHYCANK</sequence>
<dbReference type="AlphaFoldDB" id="A0A9W4SZT6"/>
<dbReference type="SUPFAM" id="SSF53098">
    <property type="entry name" value="Ribonuclease H-like"/>
    <property type="match status" value="1"/>
</dbReference>
<dbReference type="Proteomes" id="UP001153678">
    <property type="component" value="Unassembled WGS sequence"/>
</dbReference>
<dbReference type="OrthoDB" id="2385012at2759"/>
<dbReference type="EMBL" id="CAMKVN010004755">
    <property type="protein sequence ID" value="CAI2187674.1"/>
    <property type="molecule type" value="Genomic_DNA"/>
</dbReference>
<proteinExistence type="predicted"/>
<dbReference type="Gene3D" id="3.30.420.10">
    <property type="entry name" value="Ribonuclease H-like superfamily/Ribonuclease H"/>
    <property type="match status" value="1"/>
</dbReference>
<reference evidence="1" key="1">
    <citation type="submission" date="2022-08" db="EMBL/GenBank/DDBJ databases">
        <authorList>
            <person name="Kallberg Y."/>
            <person name="Tangrot J."/>
            <person name="Rosling A."/>
        </authorList>
    </citation>
    <scope>NUCLEOTIDE SEQUENCE</scope>
    <source>
        <strain evidence="1">Wild A</strain>
    </source>
</reference>
<keyword evidence="2" id="KW-1185">Reference proteome</keyword>
<organism evidence="1 2">
    <name type="scientific">Funneliformis geosporum</name>
    <dbReference type="NCBI Taxonomy" id="1117311"/>
    <lineage>
        <taxon>Eukaryota</taxon>
        <taxon>Fungi</taxon>
        <taxon>Fungi incertae sedis</taxon>
        <taxon>Mucoromycota</taxon>
        <taxon>Glomeromycotina</taxon>
        <taxon>Glomeromycetes</taxon>
        <taxon>Glomerales</taxon>
        <taxon>Glomeraceae</taxon>
        <taxon>Funneliformis</taxon>
    </lineage>
</organism>
<evidence type="ECO:0000313" key="2">
    <source>
        <dbReference type="Proteomes" id="UP001153678"/>
    </source>
</evidence>
<dbReference type="InterPro" id="IPR012337">
    <property type="entry name" value="RNaseH-like_sf"/>
</dbReference>